<dbReference type="GO" id="GO:0000139">
    <property type="term" value="C:Golgi membrane"/>
    <property type="evidence" value="ECO:0007669"/>
    <property type="project" value="UniProtKB-SubCell"/>
</dbReference>
<protein>
    <recommendedName>
        <fullName evidence="13">Coatomer subunit gamma</fullName>
    </recommendedName>
</protein>
<keyword evidence="6" id="KW-0677">Repeat</keyword>
<dbReference type="GO" id="GO:0005793">
    <property type="term" value="C:endoplasmic reticulum-Golgi intermediate compartment"/>
    <property type="evidence" value="ECO:0007669"/>
    <property type="project" value="TreeGrafter"/>
</dbReference>
<keyword evidence="9 13" id="KW-0333">Golgi apparatus</keyword>
<dbReference type="GO" id="GO:0009306">
    <property type="term" value="P:protein secretion"/>
    <property type="evidence" value="ECO:0007669"/>
    <property type="project" value="TreeGrafter"/>
</dbReference>
<reference evidence="17 18" key="1">
    <citation type="journal article" date="2013" name="MBio">
        <title>Genome sequencing of the plant pathogen Taphrina deformans, the causal agent of peach leaf curl.</title>
        <authorList>
            <person name="Cisse O.H."/>
            <person name="Almeida J.M.G.C.F."/>
            <person name="Fonseca A."/>
            <person name="Kumar A.A."/>
            <person name="Salojaervi J."/>
            <person name="Overmyer K."/>
            <person name="Hauser P.M."/>
            <person name="Pagni M."/>
        </authorList>
    </citation>
    <scope>NUCLEOTIDE SEQUENCE [LARGE SCALE GENOMIC DNA]</scope>
    <source>
        <strain evidence="18">PYCC 5710 / ATCC 11124 / CBS 356.35 / IMI 108563 / JCM 9778 / NBRC 8474</strain>
    </source>
</reference>
<comment type="similarity">
    <text evidence="2 13">Belongs to the COPG family.</text>
</comment>
<dbReference type="SUPFAM" id="SSF49348">
    <property type="entry name" value="Clathrin adaptor appendage domain"/>
    <property type="match status" value="1"/>
</dbReference>
<dbReference type="Pfam" id="PF08752">
    <property type="entry name" value="COP-gamma_platf"/>
    <property type="match status" value="1"/>
</dbReference>
<evidence type="ECO:0000256" key="7">
    <source>
        <dbReference type="ARBA" id="ARBA00022892"/>
    </source>
</evidence>
<keyword evidence="11 13" id="KW-0968">Cytoplasmic vesicle</keyword>
<evidence type="ECO:0000256" key="13">
    <source>
        <dbReference type="PIRNR" id="PIRNR037093"/>
    </source>
</evidence>
<dbReference type="InterPro" id="IPR037067">
    <property type="entry name" value="Coatomer_gsu_app_sf"/>
</dbReference>
<keyword evidence="8 13" id="KW-0653">Protein transport</keyword>
<dbReference type="SUPFAM" id="SSF48371">
    <property type="entry name" value="ARM repeat"/>
    <property type="match status" value="1"/>
</dbReference>
<dbReference type="InterPro" id="IPR017106">
    <property type="entry name" value="Coatomer_gsu"/>
</dbReference>
<dbReference type="InterPro" id="IPR002553">
    <property type="entry name" value="Clathrin/coatomer_adapt-like_N"/>
</dbReference>
<dbReference type="VEuPathDB" id="FungiDB:TAPDE_001174"/>
<evidence type="ECO:0000256" key="5">
    <source>
        <dbReference type="ARBA" id="ARBA00022553"/>
    </source>
</evidence>
<dbReference type="FunFam" id="2.60.40.1480:FF:000001">
    <property type="entry name" value="Coatomer subunit gamma"/>
    <property type="match status" value="1"/>
</dbReference>
<evidence type="ECO:0000256" key="3">
    <source>
        <dbReference type="ARBA" id="ARBA00022448"/>
    </source>
</evidence>
<comment type="function">
    <text evidence="12 13">The coatomer is a cytosolic protein complex that binds to dilysine motifs and reversibly associates with Golgi non-clathrin-coated vesicles, which further mediate biosynthetic protein transport from the ER, via the Golgi up to the trans Golgi network. Coatomer complex is required for budding from Golgi membranes, and is essential for the retrograde Golgi-to-ER transport of dilysine-tagged proteins.</text>
</comment>
<evidence type="ECO:0000256" key="8">
    <source>
        <dbReference type="ARBA" id="ARBA00022927"/>
    </source>
</evidence>
<dbReference type="PANTHER" id="PTHR10261">
    <property type="entry name" value="COATOMER SUBUNIT GAMMA"/>
    <property type="match status" value="1"/>
</dbReference>
<comment type="subunit">
    <text evidence="13">Oligomeric complex.</text>
</comment>
<keyword evidence="10 13" id="KW-0472">Membrane</keyword>
<evidence type="ECO:0000256" key="10">
    <source>
        <dbReference type="ARBA" id="ARBA00023136"/>
    </source>
</evidence>
<dbReference type="GO" id="GO:0006888">
    <property type="term" value="P:endoplasmic reticulum to Golgi vesicle-mediated transport"/>
    <property type="evidence" value="ECO:0007669"/>
    <property type="project" value="TreeGrafter"/>
</dbReference>
<dbReference type="PANTHER" id="PTHR10261:SF0">
    <property type="entry name" value="COATOMER SUBUNIT GAMMA-2"/>
    <property type="match status" value="1"/>
</dbReference>
<keyword evidence="7 13" id="KW-0931">ER-Golgi transport</keyword>
<dbReference type="STRING" id="1097556.R4X7I2"/>
<keyword evidence="4 13" id="KW-0963">Cytoplasm</keyword>
<proteinExistence type="inferred from homology"/>
<dbReference type="PIRSF" id="PIRSF037093">
    <property type="entry name" value="Coatomer_gamma_subunit"/>
    <property type="match status" value="1"/>
</dbReference>
<dbReference type="Gene3D" id="2.60.40.1480">
    <property type="entry name" value="Coatomer, gamma subunit, appendage domain"/>
    <property type="match status" value="1"/>
</dbReference>
<dbReference type="FunFam" id="1.25.10.10:FF:000071">
    <property type="entry name" value="Coatomer subunit gamma"/>
    <property type="match status" value="1"/>
</dbReference>
<dbReference type="Pfam" id="PF01602">
    <property type="entry name" value="Adaptin_N"/>
    <property type="match status" value="1"/>
</dbReference>
<keyword evidence="5" id="KW-0597">Phosphoprotein</keyword>
<dbReference type="eggNOG" id="KOG1078">
    <property type="taxonomic scope" value="Eukaryota"/>
</dbReference>
<dbReference type="EMBL" id="CAHR02000036">
    <property type="protein sequence ID" value="CCG81350.1"/>
    <property type="molecule type" value="Genomic_DNA"/>
</dbReference>
<dbReference type="GO" id="GO:0006891">
    <property type="term" value="P:intra-Golgi vesicle-mediated transport"/>
    <property type="evidence" value="ECO:0007669"/>
    <property type="project" value="TreeGrafter"/>
</dbReference>
<dbReference type="InterPro" id="IPR009028">
    <property type="entry name" value="Coatomer/calthrin_app_sub_C"/>
</dbReference>
<dbReference type="SUPFAM" id="SSF55711">
    <property type="entry name" value="Subdomain of clathrin and coatomer appendage domain"/>
    <property type="match status" value="1"/>
</dbReference>
<dbReference type="GO" id="GO:0005783">
    <property type="term" value="C:endoplasmic reticulum"/>
    <property type="evidence" value="ECO:0007669"/>
    <property type="project" value="TreeGrafter"/>
</dbReference>
<feature type="domain" description="Coatomer gamma subunit appendage Ig-like subdomain" evidence="15">
    <location>
        <begin position="651"/>
        <end position="798"/>
    </location>
</feature>
<feature type="domain" description="Clathrin/coatomer adaptor adaptin-like N-terminal" evidence="14">
    <location>
        <begin position="20"/>
        <end position="565"/>
    </location>
</feature>
<evidence type="ECO:0000259" key="15">
    <source>
        <dbReference type="Pfam" id="PF08752"/>
    </source>
</evidence>
<evidence type="ECO:0000313" key="17">
    <source>
        <dbReference type="EMBL" id="CCG81350.1"/>
    </source>
</evidence>
<dbReference type="InterPro" id="IPR032154">
    <property type="entry name" value="Coatomer_g_Cpla"/>
</dbReference>
<evidence type="ECO:0000259" key="16">
    <source>
        <dbReference type="Pfam" id="PF16381"/>
    </source>
</evidence>
<evidence type="ECO:0000256" key="9">
    <source>
        <dbReference type="ARBA" id="ARBA00023034"/>
    </source>
</evidence>
<feature type="domain" description="Coatomer subunit gamma C-terminal" evidence="16">
    <location>
        <begin position="801"/>
        <end position="913"/>
    </location>
</feature>
<dbReference type="Gene3D" id="1.25.10.10">
    <property type="entry name" value="Leucine-rich Repeat Variant"/>
    <property type="match status" value="2"/>
</dbReference>
<accession>R4X7I2</accession>
<dbReference type="InterPro" id="IPR011989">
    <property type="entry name" value="ARM-like"/>
</dbReference>
<dbReference type="InterPro" id="IPR016024">
    <property type="entry name" value="ARM-type_fold"/>
</dbReference>
<evidence type="ECO:0000256" key="4">
    <source>
        <dbReference type="ARBA" id="ARBA00022490"/>
    </source>
</evidence>
<evidence type="ECO:0000256" key="6">
    <source>
        <dbReference type="ARBA" id="ARBA00022737"/>
    </source>
</evidence>
<dbReference type="InterPro" id="IPR013040">
    <property type="entry name" value="Coatomer_gsu_app_Ig-like_dom"/>
</dbReference>
<evidence type="ECO:0000256" key="11">
    <source>
        <dbReference type="ARBA" id="ARBA00023329"/>
    </source>
</evidence>
<evidence type="ECO:0000259" key="14">
    <source>
        <dbReference type="Pfam" id="PF01602"/>
    </source>
</evidence>
<evidence type="ECO:0000256" key="12">
    <source>
        <dbReference type="ARBA" id="ARBA00025536"/>
    </source>
</evidence>
<comment type="subcellular location">
    <subcellularLocation>
        <location evidence="13">Cytoplasm</location>
    </subcellularLocation>
    <subcellularLocation>
        <location evidence="1 13">Golgi apparatus membrane</location>
        <topology evidence="1 13">Peripheral membrane protein</topology>
        <orientation evidence="1 13">Cytoplasmic side</orientation>
    </subcellularLocation>
    <subcellularLocation>
        <location evidence="13">Cytoplasmic vesicle</location>
        <location evidence="13">COPI-coated vesicle membrane</location>
        <topology evidence="13">Peripheral membrane protein</topology>
        <orientation evidence="13">Cytoplasmic side</orientation>
    </subcellularLocation>
</comment>
<evidence type="ECO:0000256" key="2">
    <source>
        <dbReference type="ARBA" id="ARBA00010720"/>
    </source>
</evidence>
<dbReference type="InterPro" id="IPR012295">
    <property type="entry name" value="TBP_dom_sf"/>
</dbReference>
<keyword evidence="3 13" id="KW-0813">Transport</keyword>
<evidence type="ECO:0000256" key="1">
    <source>
        <dbReference type="ARBA" id="ARBA00004255"/>
    </source>
</evidence>
<organism evidence="17 18">
    <name type="scientific">Taphrina deformans (strain PYCC 5710 / ATCC 11124 / CBS 356.35 / IMI 108563 / JCM 9778 / NBRC 8474)</name>
    <name type="common">Peach leaf curl fungus</name>
    <name type="synonym">Lalaria deformans</name>
    <dbReference type="NCBI Taxonomy" id="1097556"/>
    <lineage>
        <taxon>Eukaryota</taxon>
        <taxon>Fungi</taxon>
        <taxon>Dikarya</taxon>
        <taxon>Ascomycota</taxon>
        <taxon>Taphrinomycotina</taxon>
        <taxon>Taphrinomycetes</taxon>
        <taxon>Taphrinales</taxon>
        <taxon>Taphrinaceae</taxon>
        <taxon>Taphrina</taxon>
    </lineage>
</organism>
<dbReference type="InterPro" id="IPR013041">
    <property type="entry name" value="Clathrin_app_Ig-like_sf"/>
</dbReference>
<dbReference type="Pfam" id="PF16381">
    <property type="entry name" value="Coatomer_g_Cpla"/>
    <property type="match status" value="1"/>
</dbReference>
<gene>
    <name evidence="17" type="ORF">TAPDE_001174</name>
</gene>
<dbReference type="AlphaFoldDB" id="R4X7I2"/>
<sequence>MSYSKKDEDSDGNLFANIDRTTVFQEARIFNQSPVSPRKCRVLLTKIIYLLSIGEQFSTHESTDLFFGMTKLFQHKDASLRQMVYIVMQELAKTAEDTIMITSSIMKDTSTSSETIYRPNSIRALCRIIDAGSIPVIERPISTAIVDKTPAVSSAALVSSIHLFPLSKDIVRRWVNQVSEVMTSRTVGSTIAVPATMSHLNIRPNPTFMCQYHALGLLYLMRGNDRMGIVKMIQNYSQPAKSGGGFFGGGSTPNLRSSWAICLLVRYARQMIDEDAQFRAPMMALLDQWLQHKSDMVNLEAAKAILTLPNVTQPEASKALTTLQLFLTSPRYITRFAAIRILNKFSLRLPHMMSSLNAEIEVLVSDTNRSIATYAITTLLKTGSEESVERLMKTIQGFMADISDEFKIIVVSSIRALCLKFPSKQEVTINFLSQTLRDEGGYEFKKAVVDALFDLIKYVDASKEEALSQLCEFIEDCEYAKLATRILFVLGREGPKAAEPSKYVRYIYNRVILENAIVRASAVNALARFARVPKLTESITILLKRCLGDPDDEVRDRAALNLRIIGDELSAKYVDNESTYALPQLEKALVLYVQEANYGTSFNIEEIQVITREESDAAALQSKTEISGHEETIAAPAMETAVAVPTPSLTQFSEQLGAIEEFKSYGELLKTGAQVDLTTTEMEFYVTARSHIYAEHLVLQYDIKNTLTDTVLENISVLAQPIEEELFTEDFFLEGAKATHSENAVVYVSFTRSPDATFGISEFANTLRYTSKEVDPSNGEVQEEGYEDEYEVDSLEVSAGSYISPLYLSNFASTFDSLGVACQRAETYALSSLTSLQEACDKVIAALSMQPLEGSDTPLQQATHTMKLAGKSITGAKVLANVQMAYSAKSGVTVKISARSEDKELAELVASAIA</sequence>
<dbReference type="Gene3D" id="3.30.310.10">
    <property type="entry name" value="TATA-Binding Protein"/>
    <property type="match status" value="1"/>
</dbReference>
<dbReference type="FunFam" id="3.30.310.10:FF:000008">
    <property type="entry name" value="Coatomer subunit gamma"/>
    <property type="match status" value="1"/>
</dbReference>
<dbReference type="GO" id="GO:0005198">
    <property type="term" value="F:structural molecule activity"/>
    <property type="evidence" value="ECO:0007669"/>
    <property type="project" value="InterPro"/>
</dbReference>
<name>R4X7I2_TAPDE</name>
<dbReference type="GO" id="GO:0006886">
    <property type="term" value="P:intracellular protein transport"/>
    <property type="evidence" value="ECO:0007669"/>
    <property type="project" value="InterPro"/>
</dbReference>
<dbReference type="OrthoDB" id="1074925at2759"/>
<comment type="caution">
    <text evidence="17">The sequence shown here is derived from an EMBL/GenBank/DDBJ whole genome shotgun (WGS) entry which is preliminary data.</text>
</comment>
<dbReference type="GO" id="GO:0030126">
    <property type="term" value="C:COPI vesicle coat"/>
    <property type="evidence" value="ECO:0007669"/>
    <property type="project" value="InterPro"/>
</dbReference>
<evidence type="ECO:0000313" key="18">
    <source>
        <dbReference type="Proteomes" id="UP000013776"/>
    </source>
</evidence>
<dbReference type="Proteomes" id="UP000013776">
    <property type="component" value="Unassembled WGS sequence"/>
</dbReference>
<keyword evidence="18" id="KW-1185">Reference proteome</keyword>